<organism evidence="10 11">
    <name type="scientific">Comamonas antarctica</name>
    <dbReference type="NCBI Taxonomy" id="2743470"/>
    <lineage>
        <taxon>Bacteria</taxon>
        <taxon>Pseudomonadati</taxon>
        <taxon>Pseudomonadota</taxon>
        <taxon>Betaproteobacteria</taxon>
        <taxon>Burkholderiales</taxon>
        <taxon>Comamonadaceae</taxon>
        <taxon>Comamonas</taxon>
    </lineage>
</organism>
<dbReference type="PROSITE" id="PS50928">
    <property type="entry name" value="ABC_TM1"/>
    <property type="match status" value="1"/>
</dbReference>
<dbReference type="RefSeq" id="WP_175502726.1">
    <property type="nucleotide sequence ID" value="NZ_CAURQT010000002.1"/>
</dbReference>
<feature type="transmembrane region" description="Helical" evidence="8">
    <location>
        <begin position="81"/>
        <end position="102"/>
    </location>
</feature>
<keyword evidence="7 8" id="KW-0472">Membrane</keyword>
<keyword evidence="4" id="KW-1003">Cell membrane</keyword>
<keyword evidence="3 8" id="KW-0813">Transport</keyword>
<dbReference type="NCBIfam" id="TIGR01726">
    <property type="entry name" value="HEQRo_perm_3TM"/>
    <property type="match status" value="1"/>
</dbReference>
<dbReference type="SUPFAM" id="SSF161098">
    <property type="entry name" value="MetI-like"/>
    <property type="match status" value="1"/>
</dbReference>
<evidence type="ECO:0000256" key="8">
    <source>
        <dbReference type="RuleBase" id="RU363032"/>
    </source>
</evidence>
<gene>
    <name evidence="10" type="ORF">HUK68_02140</name>
</gene>
<evidence type="ECO:0000256" key="3">
    <source>
        <dbReference type="ARBA" id="ARBA00022448"/>
    </source>
</evidence>
<feature type="transmembrane region" description="Helical" evidence="8">
    <location>
        <begin position="108"/>
        <end position="127"/>
    </location>
</feature>
<dbReference type="CDD" id="cd06261">
    <property type="entry name" value="TM_PBP2"/>
    <property type="match status" value="1"/>
</dbReference>
<comment type="subcellular location">
    <subcellularLocation>
        <location evidence="1">Cell inner membrane</location>
        <topology evidence="1">Multi-pass membrane protein</topology>
    </subcellularLocation>
    <subcellularLocation>
        <location evidence="8">Cell membrane</location>
        <topology evidence="8">Multi-pass membrane protein</topology>
    </subcellularLocation>
</comment>
<dbReference type="PANTHER" id="PTHR30614:SF42">
    <property type="entry name" value="GLUTAMATE_ASPARTATE IMPORT PERMEASE PROTEIN GLTJ"/>
    <property type="match status" value="1"/>
</dbReference>
<dbReference type="Pfam" id="PF00528">
    <property type="entry name" value="BPD_transp_1"/>
    <property type="match status" value="1"/>
</dbReference>
<dbReference type="GO" id="GO:0043190">
    <property type="term" value="C:ATP-binding cassette (ABC) transporter complex"/>
    <property type="evidence" value="ECO:0007669"/>
    <property type="project" value="InterPro"/>
</dbReference>
<dbReference type="Proteomes" id="UP000509579">
    <property type="component" value="Chromosome"/>
</dbReference>
<feature type="domain" description="ABC transmembrane type-1" evidence="9">
    <location>
        <begin position="38"/>
        <end position="230"/>
    </location>
</feature>
<protein>
    <submittedName>
        <fullName evidence="10">Amino acid ABC transporter permease</fullName>
    </submittedName>
</protein>
<evidence type="ECO:0000256" key="1">
    <source>
        <dbReference type="ARBA" id="ARBA00004429"/>
    </source>
</evidence>
<dbReference type="EMBL" id="CP054840">
    <property type="protein sequence ID" value="QKV51796.1"/>
    <property type="molecule type" value="Genomic_DNA"/>
</dbReference>
<reference evidence="10 11" key="1">
    <citation type="submission" date="2020-06" db="EMBL/GenBank/DDBJ databases">
        <title>Acidovorax antarctica sp. nov., isolated from Corinth ice sheet soil, Antarctic Fields Peninsula.</title>
        <authorList>
            <person name="Xu Q."/>
            <person name="Peng F."/>
        </authorList>
    </citation>
    <scope>NUCLEOTIDE SEQUENCE [LARGE SCALE GENOMIC DNA]</scope>
    <source>
        <strain evidence="10 11">16-35-5</strain>
    </source>
</reference>
<dbReference type="InterPro" id="IPR010065">
    <property type="entry name" value="AA_ABC_transptr_permease_3TM"/>
</dbReference>
<accession>A0A6N1X177</accession>
<evidence type="ECO:0000256" key="7">
    <source>
        <dbReference type="ARBA" id="ARBA00023136"/>
    </source>
</evidence>
<dbReference type="InterPro" id="IPR043429">
    <property type="entry name" value="ArtM/GltK/GlnP/TcyL/YhdX-like"/>
</dbReference>
<dbReference type="InterPro" id="IPR000515">
    <property type="entry name" value="MetI-like"/>
</dbReference>
<dbReference type="InterPro" id="IPR035906">
    <property type="entry name" value="MetI-like_sf"/>
</dbReference>
<keyword evidence="11" id="KW-1185">Reference proteome</keyword>
<dbReference type="AlphaFoldDB" id="A0A6N1X177"/>
<evidence type="ECO:0000256" key="4">
    <source>
        <dbReference type="ARBA" id="ARBA00022475"/>
    </source>
</evidence>
<dbReference type="KEGG" id="aant:HUK68_02140"/>
<evidence type="ECO:0000256" key="5">
    <source>
        <dbReference type="ARBA" id="ARBA00022692"/>
    </source>
</evidence>
<dbReference type="Gene3D" id="1.10.3720.10">
    <property type="entry name" value="MetI-like"/>
    <property type="match status" value="1"/>
</dbReference>
<proteinExistence type="inferred from homology"/>
<sequence>MAWDWQVFCEDTLDRVAVQGCFGKGGDITYLDWMLSAWGWTVSVSLLALILALVVGGVIGVLRTLPDSPWLVRFGNAWVELFRNIPLLVQIFLWYHVVPAFIPAMKSVPGFVLVVLALGFFTSARIAEQVRSGLQSLPRGQRYAGMAVGFTTWQTYRYVLLPMGLRIIIPPLTSETMNIFKNSSVAFAVSVTELTMFAMQAQEETGRGIEVYLAVTGLYVVSAFTINRLMAWIEKRARVPGMISASSAGGH</sequence>
<feature type="transmembrane region" description="Helical" evidence="8">
    <location>
        <begin position="37"/>
        <end position="61"/>
    </location>
</feature>
<evidence type="ECO:0000256" key="2">
    <source>
        <dbReference type="ARBA" id="ARBA00010072"/>
    </source>
</evidence>
<name>A0A6N1X177_9BURK</name>
<evidence type="ECO:0000313" key="10">
    <source>
        <dbReference type="EMBL" id="QKV51796.1"/>
    </source>
</evidence>
<feature type="transmembrane region" description="Helical" evidence="8">
    <location>
        <begin position="211"/>
        <end position="233"/>
    </location>
</feature>
<evidence type="ECO:0000259" key="9">
    <source>
        <dbReference type="PROSITE" id="PS50928"/>
    </source>
</evidence>
<comment type="similarity">
    <text evidence="2">Belongs to the binding-protein-dependent transport system permease family. HisMQ subfamily.</text>
</comment>
<keyword evidence="6 8" id="KW-1133">Transmembrane helix</keyword>
<dbReference type="GO" id="GO:0006865">
    <property type="term" value="P:amino acid transport"/>
    <property type="evidence" value="ECO:0007669"/>
    <property type="project" value="TreeGrafter"/>
</dbReference>
<evidence type="ECO:0000313" key="11">
    <source>
        <dbReference type="Proteomes" id="UP000509579"/>
    </source>
</evidence>
<keyword evidence="5 8" id="KW-0812">Transmembrane</keyword>
<dbReference type="PANTHER" id="PTHR30614">
    <property type="entry name" value="MEMBRANE COMPONENT OF AMINO ACID ABC TRANSPORTER"/>
    <property type="match status" value="1"/>
</dbReference>
<evidence type="ECO:0000256" key="6">
    <source>
        <dbReference type="ARBA" id="ARBA00022989"/>
    </source>
</evidence>
<dbReference type="GO" id="GO:0022857">
    <property type="term" value="F:transmembrane transporter activity"/>
    <property type="evidence" value="ECO:0007669"/>
    <property type="project" value="InterPro"/>
</dbReference>